<keyword evidence="4" id="KW-1185">Reference proteome</keyword>
<evidence type="ECO:0000313" key="4">
    <source>
        <dbReference type="Proteomes" id="UP000321181"/>
    </source>
</evidence>
<evidence type="ECO:0000256" key="2">
    <source>
        <dbReference type="SAM" id="Phobius"/>
    </source>
</evidence>
<dbReference type="Proteomes" id="UP000321181">
    <property type="component" value="Unassembled WGS sequence"/>
</dbReference>
<dbReference type="InterPro" id="IPR011659">
    <property type="entry name" value="WD40"/>
</dbReference>
<dbReference type="OrthoDB" id="262125at2"/>
<sequence length="366" mass="39179">MVRRLAGHDERDRMAAVELAEDDAPLDPDVPARRRWRGWALVIASAALVASATTLVVVTSDGPDSGAVLGADRPHPDGRIVFGRITRTDETLGVRTALFAVDPDGTDERRLTEGASAHPAWSPDGTRIAYATGLEDGSWQVATMAPDGTDVRVLTSGPGVHEMPSWSPDGRWLAYGHNPDPLAPGSRSTLWRMDADGGGQRPLGARDTVDLGPRVSPDGRSVLFVRVVPDADPERATLMVRDLGTGEERSVPAAGDRVESPTWSPDGRWIAYDVPRTPNRRQQLEKVRADGSGEPVVLLEGTTAVAGYQPAFSPDGTSIAFVCFGVETSVDEAICVMGSDGSDVRLLSDHTPIWETQPTWGPVAKR</sequence>
<accession>A0A512DFA4</accession>
<comment type="similarity">
    <text evidence="1">Belongs to the TolB family.</text>
</comment>
<evidence type="ECO:0000313" key="3">
    <source>
        <dbReference type="EMBL" id="GEO35164.1"/>
    </source>
</evidence>
<dbReference type="InterPro" id="IPR011042">
    <property type="entry name" value="6-blade_b-propeller_TolB-like"/>
</dbReference>
<proteinExistence type="inferred from homology"/>
<dbReference type="RefSeq" id="WP_146905984.1">
    <property type="nucleotide sequence ID" value="NZ_BAAARM010000008.1"/>
</dbReference>
<evidence type="ECO:0000256" key="1">
    <source>
        <dbReference type="ARBA" id="ARBA00009820"/>
    </source>
</evidence>
<dbReference type="PANTHER" id="PTHR36842:SF1">
    <property type="entry name" value="PROTEIN TOLB"/>
    <property type="match status" value="1"/>
</dbReference>
<dbReference type="AlphaFoldDB" id="A0A512DFA4"/>
<feature type="transmembrane region" description="Helical" evidence="2">
    <location>
        <begin position="39"/>
        <end position="58"/>
    </location>
</feature>
<gene>
    <name evidence="3" type="ORF">CAE01nite_28890</name>
</gene>
<dbReference type="Gene3D" id="2.120.10.30">
    <property type="entry name" value="TolB, C-terminal domain"/>
    <property type="match status" value="2"/>
</dbReference>
<organism evidence="3 4">
    <name type="scientific">Cellulomonas aerilata</name>
    <dbReference type="NCBI Taxonomy" id="515326"/>
    <lineage>
        <taxon>Bacteria</taxon>
        <taxon>Bacillati</taxon>
        <taxon>Actinomycetota</taxon>
        <taxon>Actinomycetes</taxon>
        <taxon>Micrococcales</taxon>
        <taxon>Cellulomonadaceae</taxon>
        <taxon>Cellulomonas</taxon>
    </lineage>
</organism>
<comment type="caution">
    <text evidence="3">The sequence shown here is derived from an EMBL/GenBank/DDBJ whole genome shotgun (WGS) entry which is preliminary data.</text>
</comment>
<keyword evidence="2" id="KW-0472">Membrane</keyword>
<reference evidence="3 4" key="1">
    <citation type="submission" date="2019-07" db="EMBL/GenBank/DDBJ databases">
        <title>Whole genome shotgun sequence of Cellulomonas aerilata NBRC 106308.</title>
        <authorList>
            <person name="Hosoyama A."/>
            <person name="Uohara A."/>
            <person name="Ohji S."/>
            <person name="Ichikawa N."/>
        </authorList>
    </citation>
    <scope>NUCLEOTIDE SEQUENCE [LARGE SCALE GENOMIC DNA]</scope>
    <source>
        <strain evidence="3 4">NBRC 106308</strain>
    </source>
</reference>
<dbReference type="EMBL" id="BJYY01000018">
    <property type="protein sequence ID" value="GEO35164.1"/>
    <property type="molecule type" value="Genomic_DNA"/>
</dbReference>
<dbReference type="Pfam" id="PF07676">
    <property type="entry name" value="PD40"/>
    <property type="match status" value="5"/>
</dbReference>
<dbReference type="PANTHER" id="PTHR36842">
    <property type="entry name" value="PROTEIN TOLB HOMOLOG"/>
    <property type="match status" value="1"/>
</dbReference>
<keyword evidence="2" id="KW-1133">Transmembrane helix</keyword>
<name>A0A512DFA4_9CELL</name>
<dbReference type="SUPFAM" id="SSF82171">
    <property type="entry name" value="DPP6 N-terminal domain-like"/>
    <property type="match status" value="1"/>
</dbReference>
<keyword evidence="2" id="KW-0812">Transmembrane</keyword>
<protein>
    <submittedName>
        <fullName evidence="3">Uncharacterized protein</fullName>
    </submittedName>
</protein>